<sequence>MREIATVWTLAQPSAATRNWWIQVRMRLVQPVVAVTDPNKTDRRVPLLPAVPVTIQATRAR</sequence>
<evidence type="ECO:0000313" key="1">
    <source>
        <dbReference type="EMBL" id="KAG6947192.1"/>
    </source>
</evidence>
<accession>A0A8J5MCU9</accession>
<dbReference type="Proteomes" id="UP000709295">
    <property type="component" value="Unassembled WGS sequence"/>
</dbReference>
<comment type="caution">
    <text evidence="1">The sequence shown here is derived from an EMBL/GenBank/DDBJ whole genome shotgun (WGS) entry which is preliminary data.</text>
</comment>
<name>A0A8J5MCU9_9STRA</name>
<keyword evidence="2" id="KW-1185">Reference proteome</keyword>
<gene>
    <name evidence="1" type="ORF">JG688_00015645</name>
</gene>
<evidence type="ECO:0000313" key="2">
    <source>
        <dbReference type="Proteomes" id="UP000709295"/>
    </source>
</evidence>
<dbReference type="AlphaFoldDB" id="A0A8J5MCU9"/>
<reference evidence="1" key="1">
    <citation type="submission" date="2021-01" db="EMBL/GenBank/DDBJ databases">
        <title>Phytophthora aleatoria, a newly-described species from Pinus radiata is distinct from Phytophthora cactorum isolates based on comparative genomics.</title>
        <authorList>
            <person name="Mcdougal R."/>
            <person name="Panda P."/>
            <person name="Williams N."/>
            <person name="Studholme D.J."/>
        </authorList>
    </citation>
    <scope>NUCLEOTIDE SEQUENCE</scope>
    <source>
        <strain evidence="1">NZFS 4037</strain>
    </source>
</reference>
<protein>
    <submittedName>
        <fullName evidence="1">Uncharacterized protein</fullName>
    </submittedName>
</protein>
<proteinExistence type="predicted"/>
<organism evidence="1 2">
    <name type="scientific">Phytophthora aleatoria</name>
    <dbReference type="NCBI Taxonomy" id="2496075"/>
    <lineage>
        <taxon>Eukaryota</taxon>
        <taxon>Sar</taxon>
        <taxon>Stramenopiles</taxon>
        <taxon>Oomycota</taxon>
        <taxon>Peronosporomycetes</taxon>
        <taxon>Peronosporales</taxon>
        <taxon>Peronosporaceae</taxon>
        <taxon>Phytophthora</taxon>
    </lineage>
</organism>
<dbReference type="EMBL" id="JAENGY010001744">
    <property type="protein sequence ID" value="KAG6947192.1"/>
    <property type="molecule type" value="Genomic_DNA"/>
</dbReference>